<evidence type="ECO:0000259" key="1">
    <source>
        <dbReference type="Pfam" id="PF01814"/>
    </source>
</evidence>
<protein>
    <submittedName>
        <fullName evidence="2">Hemerythrin</fullName>
    </submittedName>
</protein>
<evidence type="ECO:0000313" key="2">
    <source>
        <dbReference type="EMBL" id="BDU00276.1"/>
    </source>
</evidence>
<sequence length="186" mass="20427">MTDQDVVDLLTAQHAKIRELLARLQAGPDAKQDLFTDLVRLLAVHESAEEEVVHPVAGRARFGADADIVQPRLAEENAAKRALADLYHLGVDHPEFDARLARFAAAVDEHATHEEAEEFPLLRAQFSSSQLKRMAGSVRAAEAVAPTRPHPHAGESAPANLLAGPPLALFDRTRDAVRDWRQQQDT</sequence>
<dbReference type="Gene3D" id="1.20.120.520">
    <property type="entry name" value="nmb1532 protein domain like"/>
    <property type="match status" value="1"/>
</dbReference>
<organism evidence="2 3">
    <name type="scientific">Nocardia sputorum</name>
    <dbReference type="NCBI Taxonomy" id="2984338"/>
    <lineage>
        <taxon>Bacteria</taxon>
        <taxon>Bacillati</taxon>
        <taxon>Actinomycetota</taxon>
        <taxon>Actinomycetes</taxon>
        <taxon>Mycobacteriales</taxon>
        <taxon>Nocardiaceae</taxon>
        <taxon>Nocardia</taxon>
    </lineage>
</organism>
<dbReference type="Proteomes" id="UP001317870">
    <property type="component" value="Chromosome"/>
</dbReference>
<gene>
    <name evidence="2" type="ORF">IFM12276_33040</name>
</gene>
<dbReference type="PANTHER" id="PTHR35585">
    <property type="entry name" value="HHE DOMAIN PROTEIN (AFU_ORTHOLOGUE AFUA_4G00730)"/>
    <property type="match status" value="1"/>
</dbReference>
<proteinExistence type="predicted"/>
<feature type="domain" description="Hemerythrin-like" evidence="1">
    <location>
        <begin position="6"/>
        <end position="122"/>
    </location>
</feature>
<dbReference type="RefSeq" id="WP_281880568.1">
    <property type="nucleotide sequence ID" value="NZ_AP026978.1"/>
</dbReference>
<name>A0ABM8CYZ7_9NOCA</name>
<reference evidence="2 3" key="1">
    <citation type="submission" date="2022-11" db="EMBL/GenBank/DDBJ databases">
        <title>Genome Sequencing of Nocardia sp. ON39_IFM12276 and assembly.</title>
        <authorList>
            <person name="Shimojima M."/>
            <person name="Toyokawa M."/>
            <person name="Uesaka K."/>
        </authorList>
    </citation>
    <scope>NUCLEOTIDE SEQUENCE [LARGE SCALE GENOMIC DNA]</scope>
    <source>
        <strain evidence="2 3">IFM 12276</strain>
    </source>
</reference>
<keyword evidence="3" id="KW-1185">Reference proteome</keyword>
<dbReference type="PANTHER" id="PTHR35585:SF1">
    <property type="entry name" value="HHE DOMAIN PROTEIN (AFU_ORTHOLOGUE AFUA_4G00730)"/>
    <property type="match status" value="1"/>
</dbReference>
<accession>A0ABM8CYZ7</accession>
<dbReference type="EMBL" id="AP026978">
    <property type="protein sequence ID" value="BDU00276.1"/>
    <property type="molecule type" value="Genomic_DNA"/>
</dbReference>
<dbReference type="InterPro" id="IPR012312">
    <property type="entry name" value="Hemerythrin-like"/>
</dbReference>
<dbReference type="Pfam" id="PF01814">
    <property type="entry name" value="Hemerythrin"/>
    <property type="match status" value="1"/>
</dbReference>
<evidence type="ECO:0000313" key="3">
    <source>
        <dbReference type="Proteomes" id="UP001317870"/>
    </source>
</evidence>